<feature type="domain" description="Gfo/Idh/MocA-like oxidoreductase N-terminal" evidence="2">
    <location>
        <begin position="4"/>
        <end position="121"/>
    </location>
</feature>
<dbReference type="Pfam" id="PF22725">
    <property type="entry name" value="GFO_IDH_MocA_C3"/>
    <property type="match status" value="1"/>
</dbReference>
<dbReference type="SUPFAM" id="SSF51735">
    <property type="entry name" value="NAD(P)-binding Rossmann-fold domains"/>
    <property type="match status" value="1"/>
</dbReference>
<accession>A0ABW4VWE9</accession>
<reference evidence="5" key="1">
    <citation type="journal article" date="2019" name="Int. J. Syst. Evol. Microbiol.">
        <title>The Global Catalogue of Microorganisms (GCM) 10K type strain sequencing project: providing services to taxonomists for standard genome sequencing and annotation.</title>
        <authorList>
            <consortium name="The Broad Institute Genomics Platform"/>
            <consortium name="The Broad Institute Genome Sequencing Center for Infectious Disease"/>
            <person name="Wu L."/>
            <person name="Ma J."/>
        </authorList>
    </citation>
    <scope>NUCLEOTIDE SEQUENCE [LARGE SCALE GENOMIC DNA]</scope>
    <source>
        <strain evidence="5">R28</strain>
    </source>
</reference>
<dbReference type="RefSeq" id="WP_377555308.1">
    <property type="nucleotide sequence ID" value="NZ_JBHUHQ010000009.1"/>
</dbReference>
<evidence type="ECO:0000313" key="5">
    <source>
        <dbReference type="Proteomes" id="UP001597383"/>
    </source>
</evidence>
<evidence type="ECO:0000313" key="4">
    <source>
        <dbReference type="EMBL" id="MFD2043582.1"/>
    </source>
</evidence>
<dbReference type="InterPro" id="IPR050463">
    <property type="entry name" value="Gfo/Idh/MocA_oxidrdct_glycsds"/>
</dbReference>
<gene>
    <name evidence="4" type="ORF">ACFSJF_04740</name>
</gene>
<dbReference type="Proteomes" id="UP001597383">
    <property type="component" value="Unassembled WGS sequence"/>
</dbReference>
<evidence type="ECO:0000259" key="2">
    <source>
        <dbReference type="Pfam" id="PF01408"/>
    </source>
</evidence>
<dbReference type="PANTHER" id="PTHR43818:SF11">
    <property type="entry name" value="BCDNA.GH03377"/>
    <property type="match status" value="1"/>
</dbReference>
<dbReference type="Pfam" id="PF01408">
    <property type="entry name" value="GFO_IDH_MocA"/>
    <property type="match status" value="1"/>
</dbReference>
<dbReference type="SUPFAM" id="SSF55347">
    <property type="entry name" value="Glyceraldehyde-3-phosphate dehydrogenase-like, C-terminal domain"/>
    <property type="match status" value="1"/>
</dbReference>
<keyword evidence="5" id="KW-1185">Reference proteome</keyword>
<dbReference type="Gene3D" id="3.40.50.720">
    <property type="entry name" value="NAD(P)-binding Rossmann-like Domain"/>
    <property type="match status" value="1"/>
</dbReference>
<evidence type="ECO:0000256" key="1">
    <source>
        <dbReference type="ARBA" id="ARBA00023002"/>
    </source>
</evidence>
<dbReference type="InterPro" id="IPR000683">
    <property type="entry name" value="Gfo/Idh/MocA-like_OxRdtase_N"/>
</dbReference>
<protein>
    <submittedName>
        <fullName evidence="4">Gfo/Idh/MocA family protein</fullName>
    </submittedName>
</protein>
<proteinExistence type="predicted"/>
<evidence type="ECO:0000259" key="3">
    <source>
        <dbReference type="Pfam" id="PF22725"/>
    </source>
</evidence>
<comment type="caution">
    <text evidence="4">The sequence shown here is derived from an EMBL/GenBank/DDBJ whole genome shotgun (WGS) entry which is preliminary data.</text>
</comment>
<dbReference type="InterPro" id="IPR055170">
    <property type="entry name" value="GFO_IDH_MocA-like_dom"/>
</dbReference>
<name>A0ABW4VWE9_9BACI</name>
<keyword evidence="1" id="KW-0560">Oxidoreductase</keyword>
<dbReference type="EMBL" id="JBHUHQ010000009">
    <property type="protein sequence ID" value="MFD2043582.1"/>
    <property type="molecule type" value="Genomic_DNA"/>
</dbReference>
<sequence>MKTVNVGIIGLGAIGERLLKQFHAHTATQITAISDVNVKRMEEMKEILTDVKMYEDYQQLIADECVDLIYVAVPPKFHHQIAMDVMDAGKHILCEKPLANSFQEAKEMQEKAQSVDVVHAINFPLPYTNTTEMLAENIQKEKIGTLKRIELTMKFPDWPRSWQQNDWIAGREQGGFIREITPHFIQLTQQLFGNVTHIQSHIDYPENKKACETGVIARMELEDGTPILINGISGIGKKEELAYEVYGSNGVLSLLNWGQLTYTSIKEEAVNVVERDNTQPGLIDELVKAIAGEPSHLITFDKGFDVQQVLEGILGKND</sequence>
<dbReference type="PANTHER" id="PTHR43818">
    <property type="entry name" value="BCDNA.GH03377"/>
    <property type="match status" value="1"/>
</dbReference>
<feature type="domain" description="GFO/IDH/MocA-like oxidoreductase" evidence="3">
    <location>
        <begin position="134"/>
        <end position="252"/>
    </location>
</feature>
<organism evidence="4 5">
    <name type="scientific">Ornithinibacillus salinisoli</name>
    <dbReference type="NCBI Taxonomy" id="1848459"/>
    <lineage>
        <taxon>Bacteria</taxon>
        <taxon>Bacillati</taxon>
        <taxon>Bacillota</taxon>
        <taxon>Bacilli</taxon>
        <taxon>Bacillales</taxon>
        <taxon>Bacillaceae</taxon>
        <taxon>Ornithinibacillus</taxon>
    </lineage>
</organism>
<dbReference type="Gene3D" id="3.30.360.10">
    <property type="entry name" value="Dihydrodipicolinate Reductase, domain 2"/>
    <property type="match status" value="1"/>
</dbReference>
<dbReference type="InterPro" id="IPR036291">
    <property type="entry name" value="NAD(P)-bd_dom_sf"/>
</dbReference>